<sequence>MPLPDVFAQGLRSAGWLAGLPALALIWASATLYAAPQIAETLEAAGARVAAGTATTTGEPWLRLEARGRDLAAEGEAPDVGERETVLAKLAALEGPRRIVSEVGLVETATPFQWAAIRTGTARVELEGSRPVEIGRRALEARITGALAPGTYLDDTARAARGAPPDFASAAAFLAARLSGLAKGGRAAVSDTVLNLSGEALDVPAYEALRSALANPPAGFSIGRIEIVPPAVAQFRFAVEKSARGIVLDGFAPSAVDREAALRAAAEAVPGGTVQDRLLTARGLDPAIDPKALIGFAFKLAELIQTGTVTFAEDTIAVTGDAIDAQAIPDAAALMREARPAGVKAGRVALAARPLSPYRVAIRRTPEAVTLTGHLPDDATRERVLAALRPRLFREPVVDRTRLADGAPPDLGTALAAAAPLVVNLAIGEVAVSDRALTLTGESLYREAAARLPDRLAEALPPGWTGQAAVSARQPAETRDPAACRAEAAATLDRASLRFPAGSATLAPSFYPVLDALAALAKACPTLRIAVSAPADPAKPKPAPGEGAAPAETPPTAMAAPHEAPAATGSAPKPNPKPDP</sequence>
<evidence type="ECO:0000313" key="2">
    <source>
        <dbReference type="EMBL" id="MER2290230.1"/>
    </source>
</evidence>
<feature type="compositionally biased region" description="Low complexity" evidence="1">
    <location>
        <begin position="544"/>
        <end position="571"/>
    </location>
</feature>
<reference evidence="2" key="1">
    <citation type="submission" date="2024-06" db="EMBL/GenBank/DDBJ databases">
        <authorList>
            <person name="Campbell A.G."/>
        </authorList>
    </citation>
    <scope>NUCLEOTIDE SEQUENCE</scope>
    <source>
        <strain evidence="2">EM17</strain>
    </source>
</reference>
<feature type="non-terminal residue" evidence="2">
    <location>
        <position position="580"/>
    </location>
</feature>
<evidence type="ECO:0000313" key="3">
    <source>
        <dbReference type="Proteomes" id="UP001432995"/>
    </source>
</evidence>
<organism evidence="2 3">
    <name type="scientific">Methylobacterium brachiatum</name>
    <dbReference type="NCBI Taxonomy" id="269660"/>
    <lineage>
        <taxon>Bacteria</taxon>
        <taxon>Pseudomonadati</taxon>
        <taxon>Pseudomonadota</taxon>
        <taxon>Alphaproteobacteria</taxon>
        <taxon>Hyphomicrobiales</taxon>
        <taxon>Methylobacteriaceae</taxon>
        <taxon>Methylobacterium</taxon>
    </lineage>
</organism>
<name>A0ABV1R5Y5_9HYPH</name>
<evidence type="ECO:0000256" key="1">
    <source>
        <dbReference type="SAM" id="MobiDB-lite"/>
    </source>
</evidence>
<proteinExistence type="predicted"/>
<protein>
    <recommendedName>
        <fullName evidence="4">BON domain-containing protein</fullName>
    </recommendedName>
</protein>
<feature type="region of interest" description="Disordered" evidence="1">
    <location>
        <begin position="534"/>
        <end position="580"/>
    </location>
</feature>
<dbReference type="Proteomes" id="UP001432995">
    <property type="component" value="Unassembled WGS sequence"/>
</dbReference>
<comment type="caution">
    <text evidence="2">The sequence shown here is derived from an EMBL/GenBank/DDBJ whole genome shotgun (WGS) entry which is preliminary data.</text>
</comment>
<dbReference type="EMBL" id="JBELQD010000022">
    <property type="protein sequence ID" value="MER2290230.1"/>
    <property type="molecule type" value="Genomic_DNA"/>
</dbReference>
<dbReference type="Gene3D" id="3.40.1520.20">
    <property type="match status" value="3"/>
</dbReference>
<keyword evidence="3" id="KW-1185">Reference proteome</keyword>
<gene>
    <name evidence="2" type="ORF">ABS770_18345</name>
</gene>
<evidence type="ECO:0008006" key="4">
    <source>
        <dbReference type="Google" id="ProtNLM"/>
    </source>
</evidence>
<dbReference type="RefSeq" id="WP_244424241.1">
    <property type="nucleotide sequence ID" value="NZ_JBELQD010000022.1"/>
</dbReference>
<accession>A0ABV1R5Y5</accession>